<reference evidence="1 2" key="1">
    <citation type="submission" date="2019-04" db="EMBL/GenBank/DDBJ databases">
        <title>Genome of a novel bacterium Candidatus Jettenia ecosi reconstructed from metagenome of an anammox bioreactor.</title>
        <authorList>
            <person name="Mardanov A.V."/>
            <person name="Beletsky A.V."/>
            <person name="Ravin N.V."/>
            <person name="Botchkova E.A."/>
            <person name="Litti Y.V."/>
            <person name="Nozhevnikova A.N."/>
        </authorList>
    </citation>
    <scope>NUCLEOTIDE SEQUENCE [LARGE SCALE GENOMIC DNA]</scope>
    <source>
        <strain evidence="1">J2</strain>
    </source>
</reference>
<evidence type="ECO:0000313" key="1">
    <source>
        <dbReference type="EMBL" id="TLD41530.1"/>
    </source>
</evidence>
<dbReference type="AlphaFoldDB" id="A0A533QLS6"/>
<protein>
    <submittedName>
        <fullName evidence="1">Uncharacterized protein</fullName>
    </submittedName>
</protein>
<gene>
    <name evidence="1" type="ORF">JETT_2228</name>
</gene>
<organism evidence="1 2">
    <name type="scientific">Candidatus Jettenia ecosi</name>
    <dbReference type="NCBI Taxonomy" id="2494326"/>
    <lineage>
        <taxon>Bacteria</taxon>
        <taxon>Pseudomonadati</taxon>
        <taxon>Planctomycetota</taxon>
        <taxon>Candidatus Brocadiia</taxon>
        <taxon>Candidatus Brocadiales</taxon>
        <taxon>Candidatus Brocadiaceae</taxon>
        <taxon>Candidatus Jettenia</taxon>
    </lineage>
</organism>
<proteinExistence type="predicted"/>
<sequence>MSETVHAHPCAIRLVHWLARFIWINHKEILTRIKEIAVLAFIVVAGSRLKLFRTAISNIQPRSTERLTIKATIPEPFGKDLNKEAPRR</sequence>
<accession>A0A533QLS6</accession>
<evidence type="ECO:0000313" key="2">
    <source>
        <dbReference type="Proteomes" id="UP000319783"/>
    </source>
</evidence>
<dbReference type="Proteomes" id="UP000319783">
    <property type="component" value="Unassembled WGS sequence"/>
</dbReference>
<dbReference type="EMBL" id="SULG01000045">
    <property type="protein sequence ID" value="TLD41530.1"/>
    <property type="molecule type" value="Genomic_DNA"/>
</dbReference>
<comment type="caution">
    <text evidence="1">The sequence shown here is derived from an EMBL/GenBank/DDBJ whole genome shotgun (WGS) entry which is preliminary data.</text>
</comment>
<name>A0A533QLS6_9BACT</name>